<feature type="chain" id="PRO_5009188255" description="F-box domain-containing protein" evidence="1">
    <location>
        <begin position="17"/>
        <end position="313"/>
    </location>
</feature>
<name>A0A1E5VMJ3_9POAL</name>
<dbReference type="EMBL" id="LWDX02034850">
    <property type="protein sequence ID" value="OEL26348.1"/>
    <property type="molecule type" value="Genomic_DNA"/>
</dbReference>
<gene>
    <name evidence="2" type="ORF">BAE44_0012631</name>
</gene>
<dbReference type="AlphaFoldDB" id="A0A1E5VMJ3"/>
<dbReference type="Proteomes" id="UP000095767">
    <property type="component" value="Unassembled WGS sequence"/>
</dbReference>
<sequence>MTTSLLLDLILDIAACSDPATLVRCAATCKDLRRHTADPAFRRRLRLRHCDRFVPSLLRGHLVANYLVDNGNLHFVDTTSPYSTRVLRADACFPPGPDGEPLMRQGELLASRDGLLLVRTAGLPCHELRICCPATGRSQALPPLTSEFDGQYVLLVGDGEKASLAGLSKCSRRAMCCQIASPLCTSRFSLRARVLGATTLRSRLLASMEAGRGASPSPWLLGTLSTGCASPTQRAILTLHVGAAPQVTSTKLPASFHAASSEARLDHMILAFQHSVKACEPCSFCWRCHNCYEGFYSRSRGTTNYNISKFGMT</sequence>
<accession>A0A1E5VMJ3</accession>
<evidence type="ECO:0008006" key="4">
    <source>
        <dbReference type="Google" id="ProtNLM"/>
    </source>
</evidence>
<proteinExistence type="predicted"/>
<dbReference type="InterPro" id="IPR036047">
    <property type="entry name" value="F-box-like_dom_sf"/>
</dbReference>
<evidence type="ECO:0000256" key="1">
    <source>
        <dbReference type="SAM" id="SignalP"/>
    </source>
</evidence>
<evidence type="ECO:0000313" key="2">
    <source>
        <dbReference type="EMBL" id="OEL26348.1"/>
    </source>
</evidence>
<dbReference type="PANTHER" id="PTHR35828">
    <property type="entry name" value="OS08G0203800 PROTEIN-RELATED"/>
    <property type="match status" value="1"/>
</dbReference>
<reference evidence="2 3" key="1">
    <citation type="submission" date="2016-09" db="EMBL/GenBank/DDBJ databases">
        <title>The draft genome of Dichanthelium oligosanthes: A C3 panicoid grass species.</title>
        <authorList>
            <person name="Studer A.J."/>
            <person name="Schnable J.C."/>
            <person name="Brutnell T.P."/>
        </authorList>
    </citation>
    <scope>NUCLEOTIDE SEQUENCE [LARGE SCALE GENOMIC DNA]</scope>
    <source>
        <strain evidence="3">cv. Kellogg 1175</strain>
        <tissue evidence="2">Leaf</tissue>
    </source>
</reference>
<protein>
    <recommendedName>
        <fullName evidence="4">F-box domain-containing protein</fullName>
    </recommendedName>
</protein>
<evidence type="ECO:0000313" key="3">
    <source>
        <dbReference type="Proteomes" id="UP000095767"/>
    </source>
</evidence>
<organism evidence="2 3">
    <name type="scientific">Dichanthelium oligosanthes</name>
    <dbReference type="NCBI Taxonomy" id="888268"/>
    <lineage>
        <taxon>Eukaryota</taxon>
        <taxon>Viridiplantae</taxon>
        <taxon>Streptophyta</taxon>
        <taxon>Embryophyta</taxon>
        <taxon>Tracheophyta</taxon>
        <taxon>Spermatophyta</taxon>
        <taxon>Magnoliopsida</taxon>
        <taxon>Liliopsida</taxon>
        <taxon>Poales</taxon>
        <taxon>Poaceae</taxon>
        <taxon>PACMAD clade</taxon>
        <taxon>Panicoideae</taxon>
        <taxon>Panicodae</taxon>
        <taxon>Paniceae</taxon>
        <taxon>Dichantheliinae</taxon>
        <taxon>Dichanthelium</taxon>
    </lineage>
</organism>
<comment type="caution">
    <text evidence="2">The sequence shown here is derived from an EMBL/GenBank/DDBJ whole genome shotgun (WGS) entry which is preliminary data.</text>
</comment>
<dbReference type="PANTHER" id="PTHR35828:SF23">
    <property type="entry name" value="F-BOX DOMAIN-CONTAINING PROTEIN"/>
    <property type="match status" value="1"/>
</dbReference>
<keyword evidence="1" id="KW-0732">Signal</keyword>
<feature type="signal peptide" evidence="1">
    <location>
        <begin position="1"/>
        <end position="16"/>
    </location>
</feature>
<dbReference type="SUPFAM" id="SSF81383">
    <property type="entry name" value="F-box domain"/>
    <property type="match status" value="1"/>
</dbReference>
<keyword evidence="3" id="KW-1185">Reference proteome</keyword>